<dbReference type="Proteomes" id="UP000565711">
    <property type="component" value="Unassembled WGS sequence"/>
</dbReference>
<proteinExistence type="predicted"/>
<dbReference type="Pfam" id="PF08401">
    <property type="entry name" value="ArdcN"/>
    <property type="match status" value="1"/>
</dbReference>
<accession>A0A846Y3S3</accession>
<organism evidence="3 4">
    <name type="scientific">Nocardia vermiculata</name>
    <dbReference type="NCBI Taxonomy" id="257274"/>
    <lineage>
        <taxon>Bacteria</taxon>
        <taxon>Bacillati</taxon>
        <taxon>Actinomycetota</taxon>
        <taxon>Actinomycetes</taxon>
        <taxon>Mycobacteriales</taxon>
        <taxon>Nocardiaceae</taxon>
        <taxon>Nocardia</taxon>
    </lineage>
</organism>
<gene>
    <name evidence="3" type="ORF">HGA08_27225</name>
</gene>
<dbReference type="RefSeq" id="WP_067879267.1">
    <property type="nucleotide sequence ID" value="NZ_JAAXOP010000022.1"/>
</dbReference>
<sequence>MARRRKYSDADRAARAAADKEIRDGGNELLSDPEAVAGMIGALARLTCPKLLRYSLGNVALIFRQADERGMTVTDVDSYKGWRNRGRSVRKGEKGLRINAPKGTEKTEADDNSTSEAPAEQADTTGEGDNYRVRFRMMPVFDISQTEGIEDFEDEPAAVEPVTEPAAAVRARLLEQFAALGYTVTEGATPGTDDNAHTITVSTGAPLEELAQALAALLTRPAADRPARPVSASHGGAHIAADAGPGIPLDLGEFGTGSAVAEIDHDAARVYYRVTAPSVRGTFTVEFADAAETTMCETRRVCVKYGRADKAGRAYGQFGEDRPERPTVNGIALASESTVTLTTADVLRWLYVARLYQGRYGLDTDQVPQRTGERVRAVVRAILAHFQTLPEFEALFTRAAALHAPALQQMQADRARELARHLASIEAQRQEAEARAQYFADLAAGRETAGAPPETFAS</sequence>
<dbReference type="GO" id="GO:0003697">
    <property type="term" value="F:single-stranded DNA binding"/>
    <property type="evidence" value="ECO:0007669"/>
    <property type="project" value="InterPro"/>
</dbReference>
<protein>
    <submittedName>
        <fullName evidence="3">ArdC family protein</fullName>
    </submittedName>
</protein>
<name>A0A846Y3S3_9NOCA</name>
<dbReference type="InterPro" id="IPR013610">
    <property type="entry name" value="ArdC_N"/>
</dbReference>
<reference evidence="3 4" key="1">
    <citation type="submission" date="2020-04" db="EMBL/GenBank/DDBJ databases">
        <title>MicrobeNet Type strains.</title>
        <authorList>
            <person name="Nicholson A.C."/>
        </authorList>
    </citation>
    <scope>NUCLEOTIDE SEQUENCE [LARGE SCALE GENOMIC DNA]</scope>
    <source>
        <strain evidence="3 4">JCM 12354</strain>
    </source>
</reference>
<feature type="region of interest" description="Disordered" evidence="1">
    <location>
        <begin position="90"/>
        <end position="130"/>
    </location>
</feature>
<dbReference type="AlphaFoldDB" id="A0A846Y3S3"/>
<dbReference type="EMBL" id="JAAXOP010000022">
    <property type="protein sequence ID" value="NKY53893.1"/>
    <property type="molecule type" value="Genomic_DNA"/>
</dbReference>
<comment type="caution">
    <text evidence="3">The sequence shown here is derived from an EMBL/GenBank/DDBJ whole genome shotgun (WGS) entry which is preliminary data.</text>
</comment>
<keyword evidence="4" id="KW-1185">Reference proteome</keyword>
<evidence type="ECO:0000256" key="1">
    <source>
        <dbReference type="SAM" id="MobiDB-lite"/>
    </source>
</evidence>
<evidence type="ECO:0000313" key="3">
    <source>
        <dbReference type="EMBL" id="NKY53893.1"/>
    </source>
</evidence>
<feature type="domain" description="N-terminal" evidence="2">
    <location>
        <begin position="53"/>
        <end position="140"/>
    </location>
</feature>
<evidence type="ECO:0000259" key="2">
    <source>
        <dbReference type="Pfam" id="PF08401"/>
    </source>
</evidence>
<evidence type="ECO:0000313" key="4">
    <source>
        <dbReference type="Proteomes" id="UP000565711"/>
    </source>
</evidence>